<comment type="pathway">
    <text evidence="6">Pyrimidine metabolism; dTTP biosynthesis.</text>
</comment>
<dbReference type="Pfam" id="PF00303">
    <property type="entry name" value="Thymidylat_synt"/>
    <property type="match status" value="1"/>
</dbReference>
<feature type="active site" evidence="7">
    <location>
        <position position="179"/>
    </location>
</feature>
<dbReference type="GO" id="GO:0006231">
    <property type="term" value="P:dTMP biosynthetic process"/>
    <property type="evidence" value="ECO:0007669"/>
    <property type="project" value="UniProtKB-UniRule"/>
</dbReference>
<feature type="binding site" description="in other chain" evidence="6">
    <location>
        <position position="21"/>
    </location>
    <ligand>
        <name>dUMP</name>
        <dbReference type="ChEBI" id="CHEBI:246422"/>
        <note>ligand shared between dimeric partners</note>
    </ligand>
</feature>
<protein>
    <recommendedName>
        <fullName evidence="1 6">Thymidylate synthase</fullName>
        <shortName evidence="6">TS</shortName>
        <shortName evidence="6">TSase</shortName>
        <ecNumber evidence="1 6">2.1.1.45</ecNumber>
    </recommendedName>
</protein>
<feature type="active site" description="Nucleophile" evidence="6">
    <location>
        <position position="179"/>
    </location>
</feature>
<feature type="binding site" description="in other chain" evidence="6">
    <location>
        <position position="214"/>
    </location>
    <ligand>
        <name>dUMP</name>
        <dbReference type="ChEBI" id="CHEBI:246422"/>
        <note>ligand shared between dimeric partners</note>
    </ligand>
</feature>
<dbReference type="EC" id="2.1.1.45" evidence="1 6"/>
<sequence>MYQYLELMQQVLDKGSFRKDRTGVGTRALFGGQMRFDLKESFPLLTTKKLHLKSIIHELIWFLKGDTNIKYLQENGVTIWDEWADKDGNLGPVYGKQWRGFSAEGTYATILGNTGYEDGLVINPDDHDNKELGFKNLETTSIDQIGKVLWYLKKFPFSRRHIVCAWNPLVIDQMALPPCHCLFQFFVREENGKKYLSCQLYQRSCDFFLGVPFNIASYSLLTYIFADCLGYVPDEFVWTGGDVHLYDNHIEQAKLQLSRHPLPPSAQLYIRNHHEFPWEYKFDDFEITGYESHPAIKAPIAV</sequence>
<dbReference type="CDD" id="cd00351">
    <property type="entry name" value="TS_Pyrimidine_HMase"/>
    <property type="match status" value="1"/>
</dbReference>
<comment type="similarity">
    <text evidence="6">Belongs to the thymidylate synthase family. Bacterial-type ThyA subfamily.</text>
</comment>
<keyword evidence="5 6" id="KW-0545">Nucleotide biosynthesis</keyword>
<dbReference type="InterPro" id="IPR000398">
    <property type="entry name" value="Thymidylate_synthase"/>
</dbReference>
<keyword evidence="3 6" id="KW-0489">Methyltransferase</keyword>
<dbReference type="InterPro" id="IPR045097">
    <property type="entry name" value="Thymidate_synth/dCMP_Mease"/>
</dbReference>
<dbReference type="GO" id="GO:0006235">
    <property type="term" value="P:dTTP biosynthetic process"/>
    <property type="evidence" value="ECO:0007669"/>
    <property type="project" value="UniProtKB-UniRule"/>
</dbReference>
<evidence type="ECO:0000259" key="8">
    <source>
        <dbReference type="Pfam" id="PF00303"/>
    </source>
</evidence>
<keyword evidence="2 6" id="KW-0963">Cytoplasm</keyword>
<feature type="binding site" evidence="6">
    <location>
        <position position="206"/>
    </location>
    <ligand>
        <name>(6R)-5,10-methylene-5,6,7,8-tetrahydrofolate</name>
        <dbReference type="ChEBI" id="CHEBI:15636"/>
    </ligand>
</feature>
<feature type="binding site" description="in other chain" evidence="6">
    <location>
        <begin position="244"/>
        <end position="246"/>
    </location>
    <ligand>
        <name>dUMP</name>
        <dbReference type="ChEBI" id="CHEBI:246422"/>
        <note>ligand shared between dimeric partners</note>
    </ligand>
</feature>
<comment type="function">
    <text evidence="6">Catalyzes the reductive methylation of 2'-deoxyuridine-5'-monophosphate (dUMP) to 2'-deoxythymidine-5'-monophosphate (dTMP) while utilizing 5,10-methylenetetrahydrofolate (mTHF) as the methyl donor and reductant in the reaction, yielding dihydrofolate (DHF) as a by-product. This enzymatic reaction provides an intracellular de novo source of dTMP, an essential precursor for DNA biosynthesis.</text>
</comment>
<gene>
    <name evidence="6 9" type="primary">thyA</name>
    <name evidence="9" type="ORF">E5987_06330</name>
</gene>
<dbReference type="PANTHER" id="PTHR11548:SF9">
    <property type="entry name" value="THYMIDYLATE SYNTHASE"/>
    <property type="match status" value="1"/>
</dbReference>
<organism evidence="9 10">
    <name type="scientific">Parasutterella muris</name>
    <dbReference type="NCBI Taxonomy" id="2565572"/>
    <lineage>
        <taxon>Bacteria</taxon>
        <taxon>Pseudomonadati</taxon>
        <taxon>Pseudomonadota</taxon>
        <taxon>Betaproteobacteria</taxon>
        <taxon>Burkholderiales</taxon>
        <taxon>Sutterellaceae</taxon>
        <taxon>Parasutterella</taxon>
    </lineage>
</organism>
<evidence type="ECO:0000313" key="9">
    <source>
        <dbReference type="EMBL" id="MVX56826.1"/>
    </source>
</evidence>
<dbReference type="SUPFAM" id="SSF55831">
    <property type="entry name" value="Thymidylate synthase/dCMP hydroxymethylase"/>
    <property type="match status" value="1"/>
</dbReference>
<dbReference type="UniPathway" id="UPA00575"/>
<name>A0A6L6YGR8_9BURK</name>
<evidence type="ECO:0000256" key="7">
    <source>
        <dbReference type="PROSITE-ProRule" id="PRU10016"/>
    </source>
</evidence>
<feature type="domain" description="Thymidylate synthase/dCMP hydroxymethylase" evidence="8">
    <location>
        <begin position="3"/>
        <end position="302"/>
    </location>
</feature>
<comment type="subcellular location">
    <subcellularLocation>
        <location evidence="6">Cytoplasm</location>
    </subcellularLocation>
</comment>
<dbReference type="NCBIfam" id="TIGR03284">
    <property type="entry name" value="thym_sym"/>
    <property type="match status" value="2"/>
</dbReference>
<evidence type="ECO:0000256" key="5">
    <source>
        <dbReference type="ARBA" id="ARBA00022727"/>
    </source>
</evidence>
<accession>A0A6L6YGR8</accession>
<keyword evidence="10" id="KW-1185">Reference proteome</keyword>
<comment type="caution">
    <text evidence="9">The sequence shown here is derived from an EMBL/GenBank/DDBJ whole genome shotgun (WGS) entry which is preliminary data.</text>
</comment>
<reference evidence="9 10" key="1">
    <citation type="submission" date="2019-12" db="EMBL/GenBank/DDBJ databases">
        <title>Microbes associate with the intestines of laboratory mice.</title>
        <authorList>
            <person name="Navarre W."/>
            <person name="Wong E."/>
        </authorList>
    </citation>
    <scope>NUCLEOTIDE SEQUENCE [LARGE SCALE GENOMIC DNA]</scope>
    <source>
        <strain evidence="9 10">NM82_D38</strain>
    </source>
</reference>
<feature type="binding site" evidence="6">
    <location>
        <position position="51"/>
    </location>
    <ligand>
        <name>(6R)-5,10-methylene-5,6,7,8-tetrahydrofolate</name>
        <dbReference type="ChEBI" id="CHEBI:15636"/>
    </ligand>
</feature>
<dbReference type="EMBL" id="WSRP01000016">
    <property type="protein sequence ID" value="MVX56826.1"/>
    <property type="molecule type" value="Genomic_DNA"/>
</dbReference>
<dbReference type="InterPro" id="IPR023451">
    <property type="entry name" value="Thymidate_synth/dCMP_Mease_dom"/>
</dbReference>
<dbReference type="GO" id="GO:0032259">
    <property type="term" value="P:methylation"/>
    <property type="evidence" value="ECO:0007669"/>
    <property type="project" value="UniProtKB-KW"/>
</dbReference>
<proteinExistence type="inferred from homology"/>
<dbReference type="RefSeq" id="WP_160335257.1">
    <property type="nucleotide sequence ID" value="NZ_WSRP01000016.1"/>
</dbReference>
<dbReference type="Gene3D" id="3.30.572.10">
    <property type="entry name" value="Thymidylate synthase/dCMP hydroxymethylase domain"/>
    <property type="match status" value="1"/>
</dbReference>
<evidence type="ECO:0000256" key="2">
    <source>
        <dbReference type="ARBA" id="ARBA00022490"/>
    </source>
</evidence>
<keyword evidence="4 6" id="KW-0808">Transferase</keyword>
<dbReference type="PRINTS" id="PR00108">
    <property type="entry name" value="THYMDSNTHASE"/>
</dbReference>
<dbReference type="PROSITE" id="PS00091">
    <property type="entry name" value="THYMIDYLATE_SYNTHASE"/>
    <property type="match status" value="1"/>
</dbReference>
<feature type="binding site" evidence="6">
    <location>
        <position position="301"/>
    </location>
    <ligand>
        <name>(6R)-5,10-methylene-5,6,7,8-tetrahydrofolate</name>
        <dbReference type="ChEBI" id="CHEBI:15636"/>
    </ligand>
</feature>
<dbReference type="AlphaFoldDB" id="A0A6L6YGR8"/>
<feature type="binding site" description="in other chain" evidence="6">
    <location>
        <begin position="203"/>
        <end position="206"/>
    </location>
    <ligand>
        <name>dUMP</name>
        <dbReference type="ChEBI" id="CHEBI:246422"/>
        <note>ligand shared between dimeric partners</note>
    </ligand>
</feature>
<dbReference type="InterPro" id="IPR020940">
    <property type="entry name" value="Thymidylate_synthase_AS"/>
</dbReference>
<evidence type="ECO:0000256" key="4">
    <source>
        <dbReference type="ARBA" id="ARBA00022679"/>
    </source>
</evidence>
<dbReference type="Proteomes" id="UP000472580">
    <property type="component" value="Unassembled WGS sequence"/>
</dbReference>
<feature type="binding site" evidence="6">
    <location>
        <begin position="159"/>
        <end position="160"/>
    </location>
    <ligand>
        <name>dUMP</name>
        <dbReference type="ChEBI" id="CHEBI:246422"/>
        <note>ligand shared between dimeric partners</note>
    </ligand>
</feature>
<evidence type="ECO:0000256" key="1">
    <source>
        <dbReference type="ARBA" id="ARBA00011947"/>
    </source>
</evidence>
<evidence type="ECO:0000256" key="3">
    <source>
        <dbReference type="ARBA" id="ARBA00022603"/>
    </source>
</evidence>
<evidence type="ECO:0000256" key="6">
    <source>
        <dbReference type="HAMAP-Rule" id="MF_00008"/>
    </source>
</evidence>
<comment type="subunit">
    <text evidence="6">Homodimer.</text>
</comment>
<dbReference type="PANTHER" id="PTHR11548">
    <property type="entry name" value="THYMIDYLATE SYNTHASE 1"/>
    <property type="match status" value="1"/>
</dbReference>
<dbReference type="GO" id="GO:0004799">
    <property type="term" value="F:thymidylate synthase activity"/>
    <property type="evidence" value="ECO:0007669"/>
    <property type="project" value="UniProtKB-UniRule"/>
</dbReference>
<dbReference type="GO" id="GO:0005829">
    <property type="term" value="C:cytosol"/>
    <property type="evidence" value="ECO:0007669"/>
    <property type="project" value="TreeGrafter"/>
</dbReference>
<dbReference type="InterPro" id="IPR036926">
    <property type="entry name" value="Thymidate_synth/dCMP_Mease_sf"/>
</dbReference>
<dbReference type="OrthoDB" id="9774633at2"/>
<evidence type="ECO:0000313" key="10">
    <source>
        <dbReference type="Proteomes" id="UP000472580"/>
    </source>
</evidence>
<comment type="catalytic activity">
    <reaction evidence="6">
        <text>dUMP + (6R)-5,10-methylene-5,6,7,8-tetrahydrofolate = 7,8-dihydrofolate + dTMP</text>
        <dbReference type="Rhea" id="RHEA:12104"/>
        <dbReference type="ChEBI" id="CHEBI:15636"/>
        <dbReference type="ChEBI" id="CHEBI:57451"/>
        <dbReference type="ChEBI" id="CHEBI:63528"/>
        <dbReference type="ChEBI" id="CHEBI:246422"/>
        <dbReference type="EC" id="2.1.1.45"/>
    </reaction>
</comment>
<dbReference type="HAMAP" id="MF_00008">
    <property type="entry name" value="Thymidy_synth_bact"/>
    <property type="match status" value="1"/>
</dbReference>